<reference evidence="2 3" key="1">
    <citation type="journal article" date="2010" name="Nature">
        <title>The Ectocarpus genome and the independent evolution of multicellularity in brown algae.</title>
        <authorList>
            <person name="Cock J.M."/>
            <person name="Sterck L."/>
            <person name="Rouze P."/>
            <person name="Scornet D."/>
            <person name="Allen A.E."/>
            <person name="Amoutzias G."/>
            <person name="Anthouard V."/>
            <person name="Artiguenave F."/>
            <person name="Aury J.M."/>
            <person name="Badger J.H."/>
            <person name="Beszteri B."/>
            <person name="Billiau K."/>
            <person name="Bonnet E."/>
            <person name="Bothwell J.H."/>
            <person name="Bowler C."/>
            <person name="Boyen C."/>
            <person name="Brownlee C."/>
            <person name="Carrano C.J."/>
            <person name="Charrier B."/>
            <person name="Cho G.Y."/>
            <person name="Coelho S.M."/>
            <person name="Collen J."/>
            <person name="Corre E."/>
            <person name="Da Silva C."/>
            <person name="Delage L."/>
            <person name="Delaroque N."/>
            <person name="Dittami S.M."/>
            <person name="Doulbeau S."/>
            <person name="Elias M."/>
            <person name="Farnham G."/>
            <person name="Gachon C.M."/>
            <person name="Gschloessl B."/>
            <person name="Heesch S."/>
            <person name="Jabbari K."/>
            <person name="Jubin C."/>
            <person name="Kawai H."/>
            <person name="Kimura K."/>
            <person name="Kloareg B."/>
            <person name="Kupper F.C."/>
            <person name="Lang D."/>
            <person name="Le Bail A."/>
            <person name="Leblanc C."/>
            <person name="Lerouge P."/>
            <person name="Lohr M."/>
            <person name="Lopez P.J."/>
            <person name="Martens C."/>
            <person name="Maumus F."/>
            <person name="Michel G."/>
            <person name="Miranda-Saavedra D."/>
            <person name="Morales J."/>
            <person name="Moreau H."/>
            <person name="Motomura T."/>
            <person name="Nagasato C."/>
            <person name="Napoli C.A."/>
            <person name="Nelson D.R."/>
            <person name="Nyvall-Collen P."/>
            <person name="Peters A.F."/>
            <person name="Pommier C."/>
            <person name="Potin P."/>
            <person name="Poulain J."/>
            <person name="Quesneville H."/>
            <person name="Read B."/>
            <person name="Rensing S.A."/>
            <person name="Ritter A."/>
            <person name="Rousvoal S."/>
            <person name="Samanta M."/>
            <person name="Samson G."/>
            <person name="Schroeder D.C."/>
            <person name="Segurens B."/>
            <person name="Strittmatter M."/>
            <person name="Tonon T."/>
            <person name="Tregear J.W."/>
            <person name="Valentin K."/>
            <person name="von Dassow P."/>
            <person name="Yamagishi T."/>
            <person name="Van de Peer Y."/>
            <person name="Wincker P."/>
        </authorList>
    </citation>
    <scope>NUCLEOTIDE SEQUENCE [LARGE SCALE GENOMIC DNA]</scope>
    <source>
        <strain evidence="3">Ec32 / CCAP1310/4</strain>
    </source>
</reference>
<gene>
    <name evidence="2" type="primary">Rab11B</name>
    <name evidence="2" type="ORF">Esi_0073_0075</name>
</gene>
<dbReference type="InterPro" id="IPR050209">
    <property type="entry name" value="Rab_GTPases_membrane_traffic"/>
</dbReference>
<dbReference type="eggNOG" id="KOG0087">
    <property type="taxonomic scope" value="Eukaryota"/>
</dbReference>
<dbReference type="PROSITE" id="PS51419">
    <property type="entry name" value="RAB"/>
    <property type="match status" value="1"/>
</dbReference>
<comment type="similarity">
    <text evidence="1">Belongs to the small GTPase superfamily. Rab family.</text>
</comment>
<evidence type="ECO:0000256" key="1">
    <source>
        <dbReference type="ARBA" id="ARBA00006270"/>
    </source>
</evidence>
<dbReference type="SMART" id="SM00173">
    <property type="entry name" value="RAS"/>
    <property type="match status" value="1"/>
</dbReference>
<dbReference type="OrthoDB" id="9989112at2759"/>
<dbReference type="Proteomes" id="UP000002630">
    <property type="component" value="Linkage Group LG04"/>
</dbReference>
<dbReference type="PRINTS" id="PR00449">
    <property type="entry name" value="RASTRNSFRMNG"/>
</dbReference>
<dbReference type="Pfam" id="PF00071">
    <property type="entry name" value="Ras"/>
    <property type="match status" value="1"/>
</dbReference>
<dbReference type="SMART" id="SM00175">
    <property type="entry name" value="RAB"/>
    <property type="match status" value="1"/>
</dbReference>
<dbReference type="PROSITE" id="PS51420">
    <property type="entry name" value="RHO"/>
    <property type="match status" value="1"/>
</dbReference>
<dbReference type="InterPro" id="IPR001806">
    <property type="entry name" value="Small_GTPase"/>
</dbReference>
<protein>
    <submittedName>
        <fullName evidence="2">Rab11B, RAB family GTPase</fullName>
    </submittedName>
</protein>
<dbReference type="OMA" id="DKARNTP"/>
<dbReference type="EMBL" id="FN648960">
    <property type="protein sequence ID" value="CBJ27509.1"/>
    <property type="molecule type" value="Genomic_DNA"/>
</dbReference>
<proteinExistence type="inferred from homology"/>
<dbReference type="FunFam" id="3.40.50.300:FF:001447">
    <property type="entry name" value="Ras-related protein Rab-1B"/>
    <property type="match status" value="1"/>
</dbReference>
<dbReference type="GO" id="GO:0005525">
    <property type="term" value="F:GTP binding"/>
    <property type="evidence" value="ECO:0007669"/>
    <property type="project" value="InterPro"/>
</dbReference>
<dbReference type="NCBIfam" id="TIGR00231">
    <property type="entry name" value="small_GTP"/>
    <property type="match status" value="1"/>
</dbReference>
<dbReference type="PANTHER" id="PTHR47979">
    <property type="entry name" value="DRAB11-RELATED"/>
    <property type="match status" value="1"/>
</dbReference>
<keyword evidence="3" id="KW-1185">Reference proteome</keyword>
<dbReference type="SMART" id="SM00174">
    <property type="entry name" value="RHO"/>
    <property type="match status" value="1"/>
</dbReference>
<dbReference type="InterPro" id="IPR027417">
    <property type="entry name" value="P-loop_NTPase"/>
</dbReference>
<dbReference type="PROSITE" id="PS51421">
    <property type="entry name" value="RAS"/>
    <property type="match status" value="1"/>
</dbReference>
<dbReference type="GO" id="GO:0003924">
    <property type="term" value="F:GTPase activity"/>
    <property type="evidence" value="ECO:0007669"/>
    <property type="project" value="InterPro"/>
</dbReference>
<dbReference type="SMART" id="SM00176">
    <property type="entry name" value="RAN"/>
    <property type="match status" value="1"/>
</dbReference>
<dbReference type="InterPro" id="IPR005225">
    <property type="entry name" value="Small_GTP-bd"/>
</dbReference>
<dbReference type="EMBL" id="FN649729">
    <property type="protein sequence ID" value="CBJ27509.1"/>
    <property type="molecule type" value="Genomic_DNA"/>
</dbReference>
<dbReference type="AlphaFoldDB" id="D7G6B4"/>
<evidence type="ECO:0000313" key="2">
    <source>
        <dbReference type="EMBL" id="CBJ27509.1"/>
    </source>
</evidence>
<dbReference type="Gene3D" id="3.40.50.300">
    <property type="entry name" value="P-loop containing nucleotide triphosphate hydrolases"/>
    <property type="match status" value="1"/>
</dbReference>
<organism evidence="2 3">
    <name type="scientific">Ectocarpus siliculosus</name>
    <name type="common">Brown alga</name>
    <name type="synonym">Conferva siliculosa</name>
    <dbReference type="NCBI Taxonomy" id="2880"/>
    <lineage>
        <taxon>Eukaryota</taxon>
        <taxon>Sar</taxon>
        <taxon>Stramenopiles</taxon>
        <taxon>Ochrophyta</taxon>
        <taxon>PX clade</taxon>
        <taxon>Phaeophyceae</taxon>
        <taxon>Ectocarpales</taxon>
        <taxon>Ectocarpaceae</taxon>
        <taxon>Ectocarpus</taxon>
    </lineage>
</organism>
<name>D7G6B4_ECTSI</name>
<accession>D7G6B4</accession>
<dbReference type="InParanoid" id="D7G6B4"/>
<sequence length="229" mass="25082">MASRSSLEYDYLFKIVLVGDAAVGKTNLLACYTSQDKRQRPDGTVPSFRSDRKTTVGVEFATMVVTHPDGKRIKAQIWDTAGQERYRAITSSHYKRASGALLVYDVTSRSSFENAEKVWLRELKNAADSNSSLLDSLVLVGNKVDLPNADVTEAEQESSAMRMGLASSARVSAKTGQGVDKAFERLILRVYEVEHGRGQQAAPPKEAAPKGIVLATPKPRAEEDKLECC</sequence>
<dbReference type="SUPFAM" id="SSF52540">
    <property type="entry name" value="P-loop containing nucleoside triphosphate hydrolases"/>
    <property type="match status" value="1"/>
</dbReference>
<dbReference type="STRING" id="2880.D7G6B4"/>
<evidence type="ECO:0000313" key="3">
    <source>
        <dbReference type="Proteomes" id="UP000002630"/>
    </source>
</evidence>